<gene>
    <name evidence="2" type="ORF">QQ020_28055</name>
</gene>
<keyword evidence="1" id="KW-0812">Transmembrane</keyword>
<feature type="transmembrane region" description="Helical" evidence="1">
    <location>
        <begin position="386"/>
        <end position="405"/>
    </location>
</feature>
<feature type="transmembrane region" description="Helical" evidence="1">
    <location>
        <begin position="6"/>
        <end position="23"/>
    </location>
</feature>
<dbReference type="RefSeq" id="WP_346761299.1">
    <property type="nucleotide sequence ID" value="NZ_JAUJEB010000007.1"/>
</dbReference>
<keyword evidence="1" id="KW-0472">Membrane</keyword>
<feature type="transmembrane region" description="Helical" evidence="1">
    <location>
        <begin position="161"/>
        <end position="179"/>
    </location>
</feature>
<evidence type="ECO:0000313" key="2">
    <source>
        <dbReference type="EMBL" id="MDN5215964.1"/>
    </source>
</evidence>
<feature type="transmembrane region" description="Helical" evidence="1">
    <location>
        <begin position="210"/>
        <end position="243"/>
    </location>
</feature>
<dbReference type="EMBL" id="JAUJEB010000007">
    <property type="protein sequence ID" value="MDN5215964.1"/>
    <property type="molecule type" value="Genomic_DNA"/>
</dbReference>
<feature type="transmembrane region" description="Helical" evidence="1">
    <location>
        <begin position="349"/>
        <end position="374"/>
    </location>
</feature>
<sequence length="452" mass="52260">MGLKDFIVTPVFLVIVITLAYMVRGRYTDNNTRRYFILAILIKIVGGISVGLIYQFYYGGGDTINYYSGATVIWEAFMEAPAKGLKLLLATGEYDPDTFNYASRIRYYYGDPNLYFILRVTAFFAIFTYNTYSAIAVFYAIFSFAGLWAMYSIFYRFFPKLHLQLAVATFFVPSVFFWGSGILKDSLTIGALGFMVYAFSNIFFFRKRIVFNIVILLVGSYVLYTVKIYILLCFVPSALFWLYFSSLRRIELRAVRILIAPVALALTLVLIYVAILKVGEDNERYRIENLANTAEFTARWIHQESERQSGSTYSLGDFDYSATGIAKKFFPAIWVTLFRPYIWEVRNPVMFLSALENLFVLLFSISLFTTRNIFRIYSFIRSQPVILFWLIFSIVFSSAVGFTTYNLGSLVRYKIPMIPFYISAVFIIKNYTKTSRKKDLVTYRGLNGRQTF</sequence>
<evidence type="ECO:0000313" key="3">
    <source>
        <dbReference type="Proteomes" id="UP001172083"/>
    </source>
</evidence>
<evidence type="ECO:0000256" key="1">
    <source>
        <dbReference type="SAM" id="Phobius"/>
    </source>
</evidence>
<keyword evidence="3" id="KW-1185">Reference proteome</keyword>
<feature type="transmembrane region" description="Helical" evidence="1">
    <location>
        <begin position="136"/>
        <end position="155"/>
    </location>
</feature>
<evidence type="ECO:0008006" key="4">
    <source>
        <dbReference type="Google" id="ProtNLM"/>
    </source>
</evidence>
<comment type="caution">
    <text evidence="2">The sequence shown here is derived from an EMBL/GenBank/DDBJ whole genome shotgun (WGS) entry which is preliminary data.</text>
</comment>
<protein>
    <recommendedName>
        <fullName evidence="4">Glycosyltransferase RgtA/B/C/D-like domain-containing protein</fullName>
    </recommendedName>
</protein>
<feature type="transmembrane region" description="Helical" evidence="1">
    <location>
        <begin position="255"/>
        <end position="275"/>
    </location>
</feature>
<feature type="transmembrane region" description="Helical" evidence="1">
    <location>
        <begin position="186"/>
        <end position="204"/>
    </location>
</feature>
<organism evidence="2 3">
    <name type="scientific">Agaribacillus aureus</name>
    <dbReference type="NCBI Taxonomy" id="3051825"/>
    <lineage>
        <taxon>Bacteria</taxon>
        <taxon>Pseudomonadati</taxon>
        <taxon>Bacteroidota</taxon>
        <taxon>Cytophagia</taxon>
        <taxon>Cytophagales</taxon>
        <taxon>Splendidivirgaceae</taxon>
        <taxon>Agaribacillus</taxon>
    </lineage>
</organism>
<feature type="transmembrane region" description="Helical" evidence="1">
    <location>
        <begin position="35"/>
        <end position="57"/>
    </location>
</feature>
<reference evidence="2" key="1">
    <citation type="submission" date="2023-06" db="EMBL/GenBank/DDBJ databases">
        <title>Genomic of Agaribacillus aureum.</title>
        <authorList>
            <person name="Wang G."/>
        </authorList>
    </citation>
    <scope>NUCLEOTIDE SEQUENCE</scope>
    <source>
        <strain evidence="2">BMA12</strain>
    </source>
</reference>
<keyword evidence="1" id="KW-1133">Transmembrane helix</keyword>
<proteinExistence type="predicted"/>
<dbReference type="Proteomes" id="UP001172083">
    <property type="component" value="Unassembled WGS sequence"/>
</dbReference>
<name>A0ABT8LDX1_9BACT</name>
<accession>A0ABT8LDX1</accession>